<protein>
    <submittedName>
        <fullName evidence="3">Uncharacterized protein</fullName>
    </submittedName>
</protein>
<feature type="transmembrane region" description="Helical" evidence="2">
    <location>
        <begin position="75"/>
        <end position="100"/>
    </location>
</feature>
<evidence type="ECO:0000313" key="3">
    <source>
        <dbReference type="EMBL" id="MFC4266957.1"/>
    </source>
</evidence>
<feature type="transmembrane region" description="Helical" evidence="2">
    <location>
        <begin position="107"/>
        <end position="127"/>
    </location>
</feature>
<sequence length="134" mass="14247">MSRRHHSIPSQRLPLSVSSATTSRTTPAKPARSRFWAVGITGIGWILLVYPAALLALISYILITGSTDDPATASSVIAGLFGMIAVASMAAAPLFTGLALTTRRRGLWIAAIITWVFSIAAVVYVIVEWLVPLA</sequence>
<feature type="region of interest" description="Disordered" evidence="1">
    <location>
        <begin position="1"/>
        <end position="27"/>
    </location>
</feature>
<organism evidence="3 4">
    <name type="scientific">Arthrobacter cryoconiti</name>
    <dbReference type="NCBI Taxonomy" id="748907"/>
    <lineage>
        <taxon>Bacteria</taxon>
        <taxon>Bacillati</taxon>
        <taxon>Actinomycetota</taxon>
        <taxon>Actinomycetes</taxon>
        <taxon>Micrococcales</taxon>
        <taxon>Micrococcaceae</taxon>
        <taxon>Arthrobacter</taxon>
    </lineage>
</organism>
<keyword evidence="4" id="KW-1185">Reference proteome</keyword>
<evidence type="ECO:0000256" key="2">
    <source>
        <dbReference type="SAM" id="Phobius"/>
    </source>
</evidence>
<dbReference type="RefSeq" id="WP_230065828.1">
    <property type="nucleotide sequence ID" value="NZ_BAABLL010000010.1"/>
</dbReference>
<proteinExistence type="predicted"/>
<dbReference type="Proteomes" id="UP001595773">
    <property type="component" value="Unassembled WGS sequence"/>
</dbReference>
<evidence type="ECO:0000313" key="4">
    <source>
        <dbReference type="Proteomes" id="UP001595773"/>
    </source>
</evidence>
<accession>A0ABV8R4K8</accession>
<feature type="transmembrane region" description="Helical" evidence="2">
    <location>
        <begin position="35"/>
        <end position="63"/>
    </location>
</feature>
<feature type="compositionally biased region" description="Polar residues" evidence="1">
    <location>
        <begin position="16"/>
        <end position="26"/>
    </location>
</feature>
<keyword evidence="2" id="KW-0472">Membrane</keyword>
<dbReference type="EMBL" id="JBHSCQ010000022">
    <property type="protein sequence ID" value="MFC4266957.1"/>
    <property type="molecule type" value="Genomic_DNA"/>
</dbReference>
<name>A0ABV8R4K8_9MICC</name>
<gene>
    <name evidence="3" type="ORF">ACFOW9_15210</name>
</gene>
<keyword evidence="2" id="KW-0812">Transmembrane</keyword>
<keyword evidence="2" id="KW-1133">Transmembrane helix</keyword>
<reference evidence="4" key="1">
    <citation type="journal article" date="2019" name="Int. J. Syst. Evol. Microbiol.">
        <title>The Global Catalogue of Microorganisms (GCM) 10K type strain sequencing project: providing services to taxonomists for standard genome sequencing and annotation.</title>
        <authorList>
            <consortium name="The Broad Institute Genomics Platform"/>
            <consortium name="The Broad Institute Genome Sequencing Center for Infectious Disease"/>
            <person name="Wu L."/>
            <person name="Ma J."/>
        </authorList>
    </citation>
    <scope>NUCLEOTIDE SEQUENCE [LARGE SCALE GENOMIC DNA]</scope>
    <source>
        <strain evidence="4">CGMCC 1.10698</strain>
    </source>
</reference>
<comment type="caution">
    <text evidence="3">The sequence shown here is derived from an EMBL/GenBank/DDBJ whole genome shotgun (WGS) entry which is preliminary data.</text>
</comment>
<evidence type="ECO:0000256" key="1">
    <source>
        <dbReference type="SAM" id="MobiDB-lite"/>
    </source>
</evidence>